<keyword evidence="9 15" id="KW-0560">Oxidoreductase</keyword>
<keyword evidence="7 14" id="KW-0274">FAD</keyword>
<dbReference type="EMBL" id="GL996521">
    <property type="protein sequence ID" value="EGV63865.1"/>
    <property type="molecule type" value="Genomic_DNA"/>
</dbReference>
<evidence type="ECO:0000256" key="1">
    <source>
        <dbReference type="ARBA" id="ARBA00001974"/>
    </source>
</evidence>
<evidence type="ECO:0000256" key="14">
    <source>
        <dbReference type="PIRSR" id="PIRSR601834-1"/>
    </source>
</evidence>
<dbReference type="InterPro" id="IPR008333">
    <property type="entry name" value="Cbr1-like_FAD-bd_dom"/>
</dbReference>
<dbReference type="InterPro" id="IPR039261">
    <property type="entry name" value="FNR_nucleotide-bd"/>
</dbReference>
<dbReference type="AlphaFoldDB" id="G3B4T1"/>
<comment type="subcellular location">
    <subcellularLocation>
        <location evidence="2">Mitochondrion outer membrane</location>
        <topology evidence="2">Single-pass membrane protein</topology>
    </subcellularLocation>
</comment>
<feature type="binding site" evidence="14">
    <location>
        <position position="100"/>
    </location>
    <ligand>
        <name>FAD</name>
        <dbReference type="ChEBI" id="CHEBI:57692"/>
    </ligand>
</feature>
<name>G3B4T1_CANTC</name>
<evidence type="ECO:0000256" key="2">
    <source>
        <dbReference type="ARBA" id="ARBA00004572"/>
    </source>
</evidence>
<dbReference type="SUPFAM" id="SSF63380">
    <property type="entry name" value="Riboflavin synthase domain-like"/>
    <property type="match status" value="1"/>
</dbReference>
<evidence type="ECO:0000256" key="9">
    <source>
        <dbReference type="ARBA" id="ARBA00023002"/>
    </source>
</evidence>
<dbReference type="InterPro" id="IPR017927">
    <property type="entry name" value="FAD-bd_FR_type"/>
</dbReference>
<dbReference type="FunFam" id="2.40.30.10:FF:000032">
    <property type="entry name" value="NADH-cytochrome b5 reductase"/>
    <property type="match status" value="1"/>
</dbReference>
<dbReference type="InterPro" id="IPR001433">
    <property type="entry name" value="OxRdtase_FAD/NAD-bd"/>
</dbReference>
<keyword evidence="12 16" id="KW-0472">Membrane</keyword>
<evidence type="ECO:0000259" key="17">
    <source>
        <dbReference type="PROSITE" id="PS51384"/>
    </source>
</evidence>
<evidence type="ECO:0000256" key="7">
    <source>
        <dbReference type="ARBA" id="ARBA00022827"/>
    </source>
</evidence>
<dbReference type="Gene3D" id="3.40.50.80">
    <property type="entry name" value="Nucleotide-binding domain of ferredoxin-NADP reductase (FNR) module"/>
    <property type="match status" value="1"/>
</dbReference>
<feature type="binding site" evidence="14">
    <location>
        <position position="116"/>
    </location>
    <ligand>
        <name>FAD</name>
        <dbReference type="ChEBI" id="CHEBI:57692"/>
    </ligand>
</feature>
<keyword evidence="8 16" id="KW-1133">Transmembrane helix</keyword>
<dbReference type="GO" id="GO:0005741">
    <property type="term" value="C:mitochondrial outer membrane"/>
    <property type="evidence" value="ECO:0007669"/>
    <property type="project" value="UniProtKB-SubCell"/>
</dbReference>
<dbReference type="HOGENOM" id="CLU_003827_9_1_1"/>
<dbReference type="eggNOG" id="KOG0534">
    <property type="taxonomic scope" value="Eukaryota"/>
</dbReference>
<dbReference type="PANTHER" id="PTHR19370">
    <property type="entry name" value="NADH-CYTOCHROME B5 REDUCTASE"/>
    <property type="match status" value="1"/>
</dbReference>
<evidence type="ECO:0000256" key="4">
    <source>
        <dbReference type="ARBA" id="ARBA00022630"/>
    </source>
</evidence>
<feature type="binding site" evidence="14">
    <location>
        <position position="126"/>
    </location>
    <ligand>
        <name>FAD</name>
        <dbReference type="ChEBI" id="CHEBI:57692"/>
    </ligand>
</feature>
<feature type="domain" description="FAD-binding FR-type" evidence="17">
    <location>
        <begin position="46"/>
        <end position="150"/>
    </location>
</feature>
<keyword evidence="4 14" id="KW-0285">Flavoprotein</keyword>
<feature type="transmembrane region" description="Helical" evidence="16">
    <location>
        <begin position="12"/>
        <end position="30"/>
    </location>
</feature>
<dbReference type="GO" id="GO:0090524">
    <property type="term" value="F:cytochrome-b5 reductase activity, acting on NADH"/>
    <property type="evidence" value="ECO:0007669"/>
    <property type="project" value="UniProtKB-EC"/>
</dbReference>
<gene>
    <name evidence="18" type="ORF">CANTEDRAFT_113887</name>
</gene>
<evidence type="ECO:0000313" key="18">
    <source>
        <dbReference type="EMBL" id="EGV63865.1"/>
    </source>
</evidence>
<dbReference type="CDD" id="cd06183">
    <property type="entry name" value="cyt_b5_reduct_like"/>
    <property type="match status" value="1"/>
</dbReference>
<dbReference type="InterPro" id="IPR001709">
    <property type="entry name" value="Flavoprot_Pyr_Nucl_cyt_Rdtase"/>
</dbReference>
<dbReference type="Gene3D" id="2.40.30.10">
    <property type="entry name" value="Translation factors"/>
    <property type="match status" value="1"/>
</dbReference>
<dbReference type="GO" id="GO:0006696">
    <property type="term" value="P:ergosterol biosynthetic process"/>
    <property type="evidence" value="ECO:0007669"/>
    <property type="project" value="TreeGrafter"/>
</dbReference>
<feature type="binding site" evidence="14">
    <location>
        <position position="99"/>
    </location>
    <ligand>
        <name>FAD</name>
        <dbReference type="ChEBI" id="CHEBI:57692"/>
    </ligand>
</feature>
<dbReference type="InterPro" id="IPR017938">
    <property type="entry name" value="Riboflavin_synthase-like_b-brl"/>
</dbReference>
<feature type="binding site" evidence="14">
    <location>
        <position position="124"/>
    </location>
    <ligand>
        <name>FAD</name>
        <dbReference type="ChEBI" id="CHEBI:57692"/>
    </ligand>
</feature>
<protein>
    <recommendedName>
        <fullName evidence="15">NADH-cytochrome b5 reductase</fullName>
        <ecNumber evidence="15">1.6.2.2</ecNumber>
    </recommendedName>
</protein>
<dbReference type="InterPro" id="IPR001834">
    <property type="entry name" value="CBR-like"/>
</dbReference>
<dbReference type="PRINTS" id="PR00371">
    <property type="entry name" value="FPNCR"/>
</dbReference>
<comment type="similarity">
    <text evidence="3 15">Belongs to the flavoprotein pyridine nucleotide cytochrome reductase family.</text>
</comment>
<comment type="catalytic activity">
    <reaction evidence="13 15">
        <text>2 Fe(III)-[cytochrome b5] + NADH = 2 Fe(II)-[cytochrome b5] + NAD(+) + H(+)</text>
        <dbReference type="Rhea" id="RHEA:46680"/>
        <dbReference type="Rhea" id="RHEA-COMP:10438"/>
        <dbReference type="Rhea" id="RHEA-COMP:10439"/>
        <dbReference type="ChEBI" id="CHEBI:15378"/>
        <dbReference type="ChEBI" id="CHEBI:29033"/>
        <dbReference type="ChEBI" id="CHEBI:29034"/>
        <dbReference type="ChEBI" id="CHEBI:57540"/>
        <dbReference type="ChEBI" id="CHEBI:57945"/>
        <dbReference type="EC" id="1.6.2.2"/>
    </reaction>
</comment>
<evidence type="ECO:0000256" key="8">
    <source>
        <dbReference type="ARBA" id="ARBA00022989"/>
    </source>
</evidence>
<keyword evidence="6" id="KW-1000">Mitochondrion outer membrane</keyword>
<evidence type="ECO:0000256" key="11">
    <source>
        <dbReference type="ARBA" id="ARBA00023128"/>
    </source>
</evidence>
<evidence type="ECO:0000256" key="12">
    <source>
        <dbReference type="ARBA" id="ARBA00023136"/>
    </source>
</evidence>
<dbReference type="PRINTS" id="PR00406">
    <property type="entry name" value="CYTB5RDTASE"/>
</dbReference>
<keyword evidence="11" id="KW-0496">Mitochondrion</keyword>
<accession>G3B4T1</accession>
<evidence type="ECO:0000256" key="16">
    <source>
        <dbReference type="SAM" id="Phobius"/>
    </source>
</evidence>
<dbReference type="PROSITE" id="PS51384">
    <property type="entry name" value="FAD_FR"/>
    <property type="match status" value="1"/>
</dbReference>
<dbReference type="Pfam" id="PF00175">
    <property type="entry name" value="NAD_binding_1"/>
    <property type="match status" value="1"/>
</dbReference>
<dbReference type="FunFam" id="3.40.50.80:FF:000009">
    <property type="entry name" value="NADH-cytochrome b5 reductase"/>
    <property type="match status" value="1"/>
</dbReference>
<dbReference type="OrthoDB" id="432685at2759"/>
<evidence type="ECO:0000256" key="5">
    <source>
        <dbReference type="ARBA" id="ARBA00022692"/>
    </source>
</evidence>
<comment type="cofactor">
    <cofactor evidence="1 14 15">
        <name>FAD</name>
        <dbReference type="ChEBI" id="CHEBI:57692"/>
    </cofactor>
</comment>
<reference evidence="18 19" key="1">
    <citation type="journal article" date="2011" name="Proc. Natl. Acad. Sci. U.S.A.">
        <title>Comparative genomics of xylose-fermenting fungi for enhanced biofuel production.</title>
        <authorList>
            <person name="Wohlbach D.J."/>
            <person name="Kuo A."/>
            <person name="Sato T.K."/>
            <person name="Potts K.M."/>
            <person name="Salamov A.A."/>
            <person name="LaButti K.M."/>
            <person name="Sun H."/>
            <person name="Clum A."/>
            <person name="Pangilinan J.L."/>
            <person name="Lindquist E.A."/>
            <person name="Lucas S."/>
            <person name="Lapidus A."/>
            <person name="Jin M."/>
            <person name="Gunawan C."/>
            <person name="Balan V."/>
            <person name="Dale B.E."/>
            <person name="Jeffries T.W."/>
            <person name="Zinkel R."/>
            <person name="Barry K.W."/>
            <person name="Grigoriev I.V."/>
            <person name="Gasch A.P."/>
        </authorList>
    </citation>
    <scope>NUCLEOTIDE SEQUENCE [LARGE SCALE GENOMIC DNA]</scope>
    <source>
        <strain evidence="19">ATCC 10573 / BCRC 21748 / CBS 615 / JCM 9827 / NBRC 10315 / NRRL Y-1498 / VKM Y-70</strain>
    </source>
</reference>
<keyword evidence="19" id="KW-1185">Reference proteome</keyword>
<dbReference type="Pfam" id="PF00970">
    <property type="entry name" value="FAD_binding_6"/>
    <property type="match status" value="1"/>
</dbReference>
<sequence>MLSRSLFHNKQVFLPLVTGTIGAFAAYQYYSTLITNDTGKTFTDPNDWVDLRLKSSANVGSSSKRLVFQLNEQTDVSGLVTASCLLTKFVTAKGSNVIRPYTPISDNDTKGVIEFIIKKYDGGKMSSHIHDLKPGETLSFKGPIIKWKWEPNQYKSIFLIGGGTGIAPLYQLIHEIAKNPEDKTKVNLYYGSVDSNDVLLRTELDQIVAEHKDQITVEYFLDKAPPNWSGRTGFIDKDFLSEKLPAPSKDSKVFICGPPGLYKAISGPKTSPTDQGEVTGILADLGYTKEHVFKF</sequence>
<evidence type="ECO:0000256" key="10">
    <source>
        <dbReference type="ARBA" id="ARBA00023027"/>
    </source>
</evidence>
<feature type="binding site" evidence="14">
    <location>
        <position position="101"/>
    </location>
    <ligand>
        <name>FAD</name>
        <dbReference type="ChEBI" id="CHEBI:57692"/>
    </ligand>
</feature>
<evidence type="ECO:0000313" key="19">
    <source>
        <dbReference type="Proteomes" id="UP000000707"/>
    </source>
</evidence>
<dbReference type="SUPFAM" id="SSF52343">
    <property type="entry name" value="Ferredoxin reductase-like, C-terminal NADP-linked domain"/>
    <property type="match status" value="1"/>
</dbReference>
<evidence type="ECO:0000256" key="6">
    <source>
        <dbReference type="ARBA" id="ARBA00022787"/>
    </source>
</evidence>
<keyword evidence="10 15" id="KW-0520">NAD</keyword>
<proteinExistence type="inferred from homology"/>
<feature type="binding site" evidence="14">
    <location>
        <position position="118"/>
    </location>
    <ligand>
        <name>FAD</name>
        <dbReference type="ChEBI" id="CHEBI:57692"/>
    </ligand>
</feature>
<dbReference type="PANTHER" id="PTHR19370:SF171">
    <property type="entry name" value="NADH-CYTOCHROME B5 REDUCTASE 2"/>
    <property type="match status" value="1"/>
</dbReference>
<dbReference type="STRING" id="590646.G3B4T1"/>
<organism evidence="19">
    <name type="scientific">Candida tenuis (strain ATCC 10573 / BCRC 21748 / CBS 615 / JCM 9827 / NBRC 10315 / NRRL Y-1498 / VKM Y-70)</name>
    <name type="common">Yeast</name>
    <name type="synonym">Yamadazyma tenuis</name>
    <dbReference type="NCBI Taxonomy" id="590646"/>
    <lineage>
        <taxon>Eukaryota</taxon>
        <taxon>Fungi</taxon>
        <taxon>Dikarya</taxon>
        <taxon>Ascomycota</taxon>
        <taxon>Saccharomycotina</taxon>
        <taxon>Pichiomycetes</taxon>
        <taxon>Debaryomycetaceae</taxon>
        <taxon>Yamadazyma</taxon>
    </lineage>
</organism>
<dbReference type="Proteomes" id="UP000000707">
    <property type="component" value="Unassembled WGS sequence"/>
</dbReference>
<evidence type="ECO:0000256" key="15">
    <source>
        <dbReference type="RuleBase" id="RU361226"/>
    </source>
</evidence>
<evidence type="ECO:0000256" key="13">
    <source>
        <dbReference type="ARBA" id="ARBA00047682"/>
    </source>
</evidence>
<evidence type="ECO:0000256" key="3">
    <source>
        <dbReference type="ARBA" id="ARBA00006105"/>
    </source>
</evidence>
<keyword evidence="5 16" id="KW-0812">Transmembrane</keyword>
<dbReference type="EC" id="1.6.2.2" evidence="15"/>
<feature type="binding site" evidence="14">
    <location>
        <position position="125"/>
    </location>
    <ligand>
        <name>FAD</name>
        <dbReference type="ChEBI" id="CHEBI:57692"/>
    </ligand>
</feature>